<name>A0ABP0SQB1_9DINO</name>
<feature type="compositionally biased region" description="Acidic residues" evidence="1">
    <location>
        <begin position="235"/>
        <end position="246"/>
    </location>
</feature>
<accession>A0ABP0SQB1</accession>
<dbReference type="EMBL" id="CAXAMN010028009">
    <property type="protein sequence ID" value="CAK9114405.1"/>
    <property type="molecule type" value="Genomic_DNA"/>
</dbReference>
<protein>
    <submittedName>
        <fullName evidence="2">Uncharacterized protein</fullName>
    </submittedName>
</protein>
<dbReference type="Proteomes" id="UP001642484">
    <property type="component" value="Unassembled WGS sequence"/>
</dbReference>
<keyword evidence="3" id="KW-1185">Reference proteome</keyword>
<feature type="compositionally biased region" description="Basic and acidic residues" evidence="1">
    <location>
        <begin position="170"/>
        <end position="194"/>
    </location>
</feature>
<organism evidence="2 3">
    <name type="scientific">Durusdinium trenchii</name>
    <dbReference type="NCBI Taxonomy" id="1381693"/>
    <lineage>
        <taxon>Eukaryota</taxon>
        <taxon>Sar</taxon>
        <taxon>Alveolata</taxon>
        <taxon>Dinophyceae</taxon>
        <taxon>Suessiales</taxon>
        <taxon>Symbiodiniaceae</taxon>
        <taxon>Durusdinium</taxon>
    </lineage>
</organism>
<sequence>MAWYSQQREYTDDEWKAWEGLNKKWRPSGSGTTTKWRQLDREKKQWSYLEFKDHQPSTKENLAEHLKALDKARARAAAQLEALEKAESPRQVILQEGPLEKGQEEEAQSPAQPLEKGHEAKAETLGKDQAQAISLEKENAQAVTPPQPLEKGQEAKAETLGKDQAQAVSLEKDDAQAVSLEKDGGGKEKVPLEKGEDDQASWTTVSKKKKRSEEPKSLEKDKPLVVVDWHQPLEEPSEEEDLPTEEEALEMALKKAKKARDAVCSARADLEDALEKASPHLSRKGKAGAAGLDVELGKVHGLLKGVLQGKKKGQTSKSVQKVLEESAKVIKAAKDECKELMQIGNKAQSVASKRSRT</sequence>
<evidence type="ECO:0000313" key="3">
    <source>
        <dbReference type="Proteomes" id="UP001642484"/>
    </source>
</evidence>
<evidence type="ECO:0000256" key="1">
    <source>
        <dbReference type="SAM" id="MobiDB-lite"/>
    </source>
</evidence>
<evidence type="ECO:0000313" key="2">
    <source>
        <dbReference type="EMBL" id="CAK9114405.1"/>
    </source>
</evidence>
<feature type="region of interest" description="Disordered" evidence="1">
    <location>
        <begin position="81"/>
        <end position="246"/>
    </location>
</feature>
<proteinExistence type="predicted"/>
<feature type="compositionally biased region" description="Basic and acidic residues" evidence="1">
    <location>
        <begin position="151"/>
        <end position="161"/>
    </location>
</feature>
<feature type="compositionally biased region" description="Basic and acidic residues" evidence="1">
    <location>
        <begin position="211"/>
        <end position="223"/>
    </location>
</feature>
<feature type="compositionally biased region" description="Basic and acidic residues" evidence="1">
    <location>
        <begin position="115"/>
        <end position="126"/>
    </location>
</feature>
<gene>
    <name evidence="2" type="ORF">CCMP2556_LOCUS52897</name>
</gene>
<comment type="caution">
    <text evidence="2">The sequence shown here is derived from an EMBL/GenBank/DDBJ whole genome shotgun (WGS) entry which is preliminary data.</text>
</comment>
<reference evidence="2 3" key="1">
    <citation type="submission" date="2024-02" db="EMBL/GenBank/DDBJ databases">
        <authorList>
            <person name="Chen Y."/>
            <person name="Shah S."/>
            <person name="Dougan E. K."/>
            <person name="Thang M."/>
            <person name="Chan C."/>
        </authorList>
    </citation>
    <scope>NUCLEOTIDE SEQUENCE [LARGE SCALE GENOMIC DNA]</scope>
</reference>